<reference evidence="2" key="1">
    <citation type="journal article" date="2020" name="Stud. Mycol.">
        <title>101 Dothideomycetes genomes: a test case for predicting lifestyles and emergence of pathogens.</title>
        <authorList>
            <person name="Haridas S."/>
            <person name="Albert R."/>
            <person name="Binder M."/>
            <person name="Bloem J."/>
            <person name="Labutti K."/>
            <person name="Salamov A."/>
            <person name="Andreopoulos B."/>
            <person name="Baker S."/>
            <person name="Barry K."/>
            <person name="Bills G."/>
            <person name="Bluhm B."/>
            <person name="Cannon C."/>
            <person name="Castanera R."/>
            <person name="Culley D."/>
            <person name="Daum C."/>
            <person name="Ezra D."/>
            <person name="Gonzalez J."/>
            <person name="Henrissat B."/>
            <person name="Kuo A."/>
            <person name="Liang C."/>
            <person name="Lipzen A."/>
            <person name="Lutzoni F."/>
            <person name="Magnuson J."/>
            <person name="Mondo S."/>
            <person name="Nolan M."/>
            <person name="Ohm R."/>
            <person name="Pangilinan J."/>
            <person name="Park H.-J."/>
            <person name="Ramirez L."/>
            <person name="Alfaro M."/>
            <person name="Sun H."/>
            <person name="Tritt A."/>
            <person name="Yoshinaga Y."/>
            <person name="Zwiers L.-H."/>
            <person name="Turgeon B."/>
            <person name="Goodwin S."/>
            <person name="Spatafora J."/>
            <person name="Crous P."/>
            <person name="Grigoriev I."/>
        </authorList>
    </citation>
    <scope>NUCLEOTIDE SEQUENCE</scope>
    <source>
        <strain evidence="2">CBS 119687</strain>
    </source>
</reference>
<organism evidence="2 3">
    <name type="scientific">Dothidotthia symphoricarpi CBS 119687</name>
    <dbReference type="NCBI Taxonomy" id="1392245"/>
    <lineage>
        <taxon>Eukaryota</taxon>
        <taxon>Fungi</taxon>
        <taxon>Dikarya</taxon>
        <taxon>Ascomycota</taxon>
        <taxon>Pezizomycotina</taxon>
        <taxon>Dothideomycetes</taxon>
        <taxon>Pleosporomycetidae</taxon>
        <taxon>Pleosporales</taxon>
        <taxon>Dothidotthiaceae</taxon>
        <taxon>Dothidotthia</taxon>
    </lineage>
</organism>
<dbReference type="Proteomes" id="UP000799771">
    <property type="component" value="Unassembled WGS sequence"/>
</dbReference>
<evidence type="ECO:0000313" key="2">
    <source>
        <dbReference type="EMBL" id="KAF2123783.1"/>
    </source>
</evidence>
<evidence type="ECO:0000313" key="3">
    <source>
        <dbReference type="Proteomes" id="UP000799771"/>
    </source>
</evidence>
<sequence>MNNTPVLLYEYSITSSDLVAELDTTVHQILALKLELKPRGESTGTHASYRKDVSIESVNPRKTWVKRRRVCESSPEQDASYSSIEIPRLTHTSPEKCPHVMNAHNPKLSVSPVLLATSLISIFGISPRNQALCCSRIHHSSVHLRSTIPLRKARPLVGRRDDRGRQGRLGHRTPPKTTGHVGGTRLFRLKEND</sequence>
<feature type="region of interest" description="Disordered" evidence="1">
    <location>
        <begin position="158"/>
        <end position="193"/>
    </location>
</feature>
<dbReference type="AlphaFoldDB" id="A0A6A5ZY22"/>
<protein>
    <submittedName>
        <fullName evidence="2">Uncharacterized protein</fullName>
    </submittedName>
</protein>
<gene>
    <name evidence="2" type="ORF">P153DRAFT_361759</name>
</gene>
<proteinExistence type="predicted"/>
<name>A0A6A5ZY22_9PLEO</name>
<evidence type="ECO:0000256" key="1">
    <source>
        <dbReference type="SAM" id="MobiDB-lite"/>
    </source>
</evidence>
<dbReference type="GeneID" id="54407444"/>
<keyword evidence="3" id="KW-1185">Reference proteome</keyword>
<accession>A0A6A5ZY22</accession>
<dbReference type="EMBL" id="ML977522">
    <property type="protein sequence ID" value="KAF2123783.1"/>
    <property type="molecule type" value="Genomic_DNA"/>
</dbReference>
<dbReference type="RefSeq" id="XP_033518177.1">
    <property type="nucleotide sequence ID" value="XM_033667012.1"/>
</dbReference>